<feature type="transmembrane region" description="Helical" evidence="1">
    <location>
        <begin position="42"/>
        <end position="60"/>
    </location>
</feature>
<evidence type="ECO:0000313" key="2">
    <source>
        <dbReference type="EMBL" id="SON52360.1"/>
    </source>
</evidence>
<proteinExistence type="predicted"/>
<feature type="transmembrane region" description="Helical" evidence="1">
    <location>
        <begin position="12"/>
        <end position="30"/>
    </location>
</feature>
<keyword evidence="1" id="KW-1133">Transmembrane helix</keyword>
<gene>
    <name evidence="2" type="ORF">VTAP4600_B0749</name>
</gene>
<sequence>MNFVSFRESLNHIEIKIGLVLIDVVAMSYLVYNQANMTLSELFYKMIVIWLINLIFLRIINK</sequence>
<dbReference type="EMBL" id="LT960612">
    <property type="protein sequence ID" value="SON52360.1"/>
    <property type="molecule type" value="Genomic_DNA"/>
</dbReference>
<dbReference type="AlphaFoldDB" id="A0A2N8ZKC1"/>
<evidence type="ECO:0000256" key="1">
    <source>
        <dbReference type="SAM" id="Phobius"/>
    </source>
</evidence>
<keyword evidence="1" id="KW-0812">Transmembrane</keyword>
<keyword evidence="3" id="KW-1185">Reference proteome</keyword>
<accession>A0A2N8ZKC1</accession>
<name>A0A2N8ZKC1_9VIBR</name>
<organism evidence="2 3">
    <name type="scientific">Vibrio tapetis subsp. tapetis</name>
    <dbReference type="NCBI Taxonomy" id="1671868"/>
    <lineage>
        <taxon>Bacteria</taxon>
        <taxon>Pseudomonadati</taxon>
        <taxon>Pseudomonadota</taxon>
        <taxon>Gammaproteobacteria</taxon>
        <taxon>Vibrionales</taxon>
        <taxon>Vibrionaceae</taxon>
        <taxon>Vibrio</taxon>
    </lineage>
</organism>
<keyword evidence="1" id="KW-0472">Membrane</keyword>
<protein>
    <submittedName>
        <fullName evidence="2">Uncharacterized protein</fullName>
    </submittedName>
</protein>
<evidence type="ECO:0000313" key="3">
    <source>
        <dbReference type="Proteomes" id="UP000235828"/>
    </source>
</evidence>
<dbReference type="KEGG" id="vta:B0749"/>
<reference evidence="2 3" key="1">
    <citation type="submission" date="2017-10" db="EMBL/GenBank/DDBJ databases">
        <authorList>
            <person name="Banno H."/>
            <person name="Chua N.-H."/>
        </authorList>
    </citation>
    <scope>NUCLEOTIDE SEQUENCE [LARGE SCALE GENOMIC DNA]</scope>
    <source>
        <strain evidence="2">Vibrio tapetis CECT4600</strain>
    </source>
</reference>
<dbReference type="RefSeq" id="WP_102524635.1">
    <property type="nucleotide sequence ID" value="NZ_LT960612.1"/>
</dbReference>
<dbReference type="Proteomes" id="UP000235828">
    <property type="component" value="Chromosome B"/>
</dbReference>